<dbReference type="AlphaFoldDB" id="A0A328FC70"/>
<evidence type="ECO:0000313" key="2">
    <source>
        <dbReference type="EMBL" id="QBH13701.1"/>
    </source>
</evidence>
<dbReference type="Pfam" id="PF17131">
    <property type="entry name" value="LolA_like"/>
    <property type="match status" value="1"/>
</dbReference>
<dbReference type="Proteomes" id="UP000248798">
    <property type="component" value="Unassembled WGS sequence"/>
</dbReference>
<keyword evidence="5" id="KW-1185">Reference proteome</keyword>
<dbReference type="CDD" id="cd16329">
    <property type="entry name" value="LolA_like"/>
    <property type="match status" value="1"/>
</dbReference>
<dbReference type="RefSeq" id="WP_111956786.1">
    <property type="nucleotide sequence ID" value="NZ_CP036313.1"/>
</dbReference>
<reference evidence="2 5" key="2">
    <citation type="submission" date="2019-02" db="EMBL/GenBank/DDBJ databases">
        <title>Complete genome sequence of Desulfobacter hydrogenophilus AcRS1.</title>
        <authorList>
            <person name="Marietou A."/>
            <person name="Lund M.B."/>
            <person name="Marshall I.P.G."/>
            <person name="Schreiber L."/>
            <person name="Jorgensen B."/>
        </authorList>
    </citation>
    <scope>NUCLEOTIDE SEQUENCE [LARGE SCALE GENOMIC DNA]</scope>
    <source>
        <strain evidence="2 5">AcRS1</strain>
    </source>
</reference>
<name>A0A328FC70_9BACT</name>
<dbReference type="Gene3D" id="2.50.20.10">
    <property type="entry name" value="Lipoprotein localisation LolA/LolB/LppX"/>
    <property type="match status" value="1"/>
</dbReference>
<reference evidence="3 4" key="1">
    <citation type="submission" date="2018-06" db="EMBL/GenBank/DDBJ databases">
        <title>Complete Genome Sequence of Desulfobacter hydrogenophilus (DSM3380).</title>
        <authorList>
            <person name="Marietou A."/>
            <person name="Schreiber L."/>
            <person name="Marshall I."/>
            <person name="Jorgensen B."/>
        </authorList>
    </citation>
    <scope>NUCLEOTIDE SEQUENCE [LARGE SCALE GENOMIC DNA]</scope>
    <source>
        <strain evidence="3 4">DSM 3380</strain>
    </source>
</reference>
<evidence type="ECO:0000313" key="5">
    <source>
        <dbReference type="Proteomes" id="UP000293902"/>
    </source>
</evidence>
<evidence type="ECO:0000259" key="1">
    <source>
        <dbReference type="Pfam" id="PF17131"/>
    </source>
</evidence>
<keyword evidence="3" id="KW-0449">Lipoprotein</keyword>
<evidence type="ECO:0000313" key="3">
    <source>
        <dbReference type="EMBL" id="RAM01889.1"/>
    </source>
</evidence>
<evidence type="ECO:0000313" key="4">
    <source>
        <dbReference type="Proteomes" id="UP000248798"/>
    </source>
</evidence>
<proteinExistence type="predicted"/>
<gene>
    <name evidence="3" type="ORF">DO021_11510</name>
    <name evidence="2" type="ORF">EYB58_12685</name>
</gene>
<feature type="domain" description="Uncharacterized protein TP-0789" evidence="1">
    <location>
        <begin position="77"/>
        <end position="259"/>
    </location>
</feature>
<dbReference type="EMBL" id="CP036313">
    <property type="protein sequence ID" value="QBH13701.1"/>
    <property type="molecule type" value="Genomic_DNA"/>
</dbReference>
<dbReference type="EMBL" id="QLNI01000021">
    <property type="protein sequence ID" value="RAM01889.1"/>
    <property type="molecule type" value="Genomic_DNA"/>
</dbReference>
<dbReference type="InterPro" id="IPR033399">
    <property type="entry name" value="TP_0789-like"/>
</dbReference>
<protein>
    <submittedName>
        <fullName evidence="3">Outer membrane lipoprotein-sorting protein</fullName>
    </submittedName>
</protein>
<accession>A0A328FC70</accession>
<dbReference type="Proteomes" id="UP000293902">
    <property type="component" value="Chromosome"/>
</dbReference>
<dbReference type="OrthoDB" id="9803781at2"/>
<sequence length="261" mass="30048">MTKVSVNIIQGILILSAICVFSISGAEEITGRQLAQKVFDRDRGKNSVSTAQMVLVSKSGKKRIRHFTTKRIEENGLEKQITRFTAPADIEGTGFLNIEKPGWETEQFLYLPALKRTRRIVSSQKNQRFVNSDFTYEDMERHPVSDYIYKITGSTKVGNIECHILESRPKQGVESQYGLTISMISKNALVPVHVKFYDKKNKHIKTYNVLNLEQVQGIWTETINSMEDHIKNHKTYIKQDKITYNTNIKTDDISRKNLKNY</sequence>
<organism evidence="3 4">
    <name type="scientific">Desulfobacter hydrogenophilus</name>
    <dbReference type="NCBI Taxonomy" id="2291"/>
    <lineage>
        <taxon>Bacteria</taxon>
        <taxon>Pseudomonadati</taxon>
        <taxon>Thermodesulfobacteriota</taxon>
        <taxon>Desulfobacteria</taxon>
        <taxon>Desulfobacterales</taxon>
        <taxon>Desulfobacteraceae</taxon>
        <taxon>Desulfobacter</taxon>
    </lineage>
</organism>